<feature type="binding site" evidence="8">
    <location>
        <position position="64"/>
    </location>
    <ligand>
        <name>Mg(2+)</name>
        <dbReference type="ChEBI" id="CHEBI:18420"/>
    </ligand>
</feature>
<comment type="similarity">
    <text evidence="2">Belongs to the ribonuclease III family.</text>
</comment>
<dbReference type="Gene3D" id="1.10.1520.10">
    <property type="entry name" value="Ribonuclease III domain"/>
    <property type="match status" value="1"/>
</dbReference>
<reference evidence="11 12" key="1">
    <citation type="submission" date="2015-07" db="EMBL/GenBank/DDBJ databases">
        <authorList>
            <person name="Kim K.M."/>
        </authorList>
    </citation>
    <scope>NUCLEOTIDE SEQUENCE [LARGE SCALE GENOMIC DNA]</scope>
    <source>
        <strain evidence="11 12">KCTC 12363</strain>
    </source>
</reference>
<organism evidence="11 12">
    <name type="scientific">Cyclobacterium amurskyense</name>
    <dbReference type="NCBI Taxonomy" id="320787"/>
    <lineage>
        <taxon>Bacteria</taxon>
        <taxon>Pseudomonadati</taxon>
        <taxon>Bacteroidota</taxon>
        <taxon>Cytophagia</taxon>
        <taxon>Cytophagales</taxon>
        <taxon>Cyclobacteriaceae</taxon>
        <taxon>Cyclobacterium</taxon>
    </lineage>
</organism>
<evidence type="ECO:0000256" key="6">
    <source>
        <dbReference type="ARBA" id="ARBA00022801"/>
    </source>
</evidence>
<keyword evidence="8" id="KW-0698">rRNA processing</keyword>
<dbReference type="PANTHER" id="PTHR11207">
    <property type="entry name" value="RIBONUCLEASE III"/>
    <property type="match status" value="1"/>
</dbReference>
<feature type="active site" evidence="8">
    <location>
        <position position="138"/>
    </location>
</feature>
<keyword evidence="5 8" id="KW-0255">Endonuclease</keyword>
<dbReference type="GO" id="GO:0019843">
    <property type="term" value="F:rRNA binding"/>
    <property type="evidence" value="ECO:0007669"/>
    <property type="project" value="UniProtKB-KW"/>
</dbReference>
<evidence type="ECO:0000256" key="7">
    <source>
        <dbReference type="ARBA" id="ARBA00022884"/>
    </source>
</evidence>
<dbReference type="GO" id="GO:0046872">
    <property type="term" value="F:metal ion binding"/>
    <property type="evidence" value="ECO:0007669"/>
    <property type="project" value="UniProtKB-KW"/>
</dbReference>
<keyword evidence="12" id="KW-1185">Reference proteome</keyword>
<dbReference type="SUPFAM" id="SSF54768">
    <property type="entry name" value="dsRNA-binding domain-like"/>
    <property type="match status" value="1"/>
</dbReference>
<evidence type="ECO:0000259" key="10">
    <source>
        <dbReference type="PROSITE" id="PS50142"/>
    </source>
</evidence>
<dbReference type="SMART" id="SM00535">
    <property type="entry name" value="RIBOc"/>
    <property type="match status" value="1"/>
</dbReference>
<dbReference type="CDD" id="cd10845">
    <property type="entry name" value="DSRM_RNAse_III_family"/>
    <property type="match status" value="1"/>
</dbReference>
<proteinExistence type="inferred from homology"/>
<dbReference type="InterPro" id="IPR014720">
    <property type="entry name" value="dsRBD_dom"/>
</dbReference>
<dbReference type="GO" id="GO:0008033">
    <property type="term" value="P:tRNA processing"/>
    <property type="evidence" value="ECO:0007669"/>
    <property type="project" value="UniProtKB-KW"/>
</dbReference>
<evidence type="ECO:0000256" key="1">
    <source>
        <dbReference type="ARBA" id="ARBA00000109"/>
    </source>
</evidence>
<dbReference type="GO" id="GO:0010468">
    <property type="term" value="P:regulation of gene expression"/>
    <property type="evidence" value="ECO:0007669"/>
    <property type="project" value="TreeGrafter"/>
</dbReference>
<evidence type="ECO:0000256" key="3">
    <source>
        <dbReference type="ARBA" id="ARBA00022664"/>
    </source>
</evidence>
<feature type="domain" description="DRBM" evidence="9">
    <location>
        <begin position="177"/>
        <end position="245"/>
    </location>
</feature>
<dbReference type="STRING" id="320787.CA2015_0484"/>
<dbReference type="PROSITE" id="PS50137">
    <property type="entry name" value="DS_RBD"/>
    <property type="match status" value="1"/>
</dbReference>
<dbReference type="GO" id="GO:0004525">
    <property type="term" value="F:ribonuclease III activity"/>
    <property type="evidence" value="ECO:0007669"/>
    <property type="project" value="UniProtKB-UniRule"/>
</dbReference>
<dbReference type="OrthoDB" id="9805026at2"/>
<dbReference type="InterPro" id="IPR011907">
    <property type="entry name" value="RNase_III"/>
</dbReference>
<keyword evidence="4 8" id="KW-0540">Nuclease</keyword>
<dbReference type="HAMAP" id="MF_00104">
    <property type="entry name" value="RNase_III"/>
    <property type="match status" value="1"/>
</dbReference>
<comment type="function">
    <text evidence="8">Digests double-stranded RNA. Involved in the processing of primary rRNA transcript to yield the immediate precursors to the large and small rRNAs (23S and 16S). Processes some mRNAs, and tRNAs when they are encoded in the rRNA operon. Processes pre-crRNA and tracrRNA of type II CRISPR loci if present in the organism.</text>
</comment>
<feature type="binding site" evidence="8">
    <location>
        <position position="138"/>
    </location>
    <ligand>
        <name>Mg(2+)</name>
        <dbReference type="ChEBI" id="CHEBI:18420"/>
    </ligand>
</feature>
<dbReference type="GO" id="GO:0006364">
    <property type="term" value="P:rRNA processing"/>
    <property type="evidence" value="ECO:0007669"/>
    <property type="project" value="UniProtKB-UniRule"/>
</dbReference>
<dbReference type="PROSITE" id="PS50142">
    <property type="entry name" value="RNASE_3_2"/>
    <property type="match status" value="1"/>
</dbReference>
<dbReference type="AlphaFoldDB" id="A0A0H4PB34"/>
<dbReference type="CDD" id="cd00593">
    <property type="entry name" value="RIBOc"/>
    <property type="match status" value="1"/>
</dbReference>
<evidence type="ECO:0000256" key="4">
    <source>
        <dbReference type="ARBA" id="ARBA00022722"/>
    </source>
</evidence>
<evidence type="ECO:0000256" key="5">
    <source>
        <dbReference type="ARBA" id="ARBA00022759"/>
    </source>
</evidence>
<keyword evidence="3 8" id="KW-0507">mRNA processing</keyword>
<sequence>MKLLRLLRIQELTYNKKDKRLAFAIKNIVGSKPLNLSLYRLAFRHVSASKEIKAGVKISNERLEYLGDAVLGTIVAEYLFQKFPYRDEGFLTETRSRIVNREALNQVGQKIGLPKIVESEMGTKVPYSFKSLYGDTLEALIGAIYLDRGFYFCRKFINSRLITPFFDLDNIITTTTNFKSKIIEWSQKDNKEVDFNLKSVEGSQRFKEFKVELNINGSPYAEGKGATKKKAEQEAARIACEKLQIIP</sequence>
<dbReference type="GO" id="GO:0003725">
    <property type="term" value="F:double-stranded RNA binding"/>
    <property type="evidence" value="ECO:0007669"/>
    <property type="project" value="TreeGrafter"/>
</dbReference>
<dbReference type="Proteomes" id="UP000036520">
    <property type="component" value="Chromosome"/>
</dbReference>
<comment type="cofactor">
    <cofactor evidence="8">
        <name>Mg(2+)</name>
        <dbReference type="ChEBI" id="CHEBI:18420"/>
    </cofactor>
</comment>
<dbReference type="RefSeq" id="WP_048640439.1">
    <property type="nucleotide sequence ID" value="NZ_CAXBGM010000019.1"/>
</dbReference>
<comment type="subunit">
    <text evidence="8">Homodimer.</text>
</comment>
<protein>
    <recommendedName>
        <fullName evidence="8">Ribonuclease 3</fullName>
        <ecNumber evidence="8">3.1.26.3</ecNumber>
    </recommendedName>
    <alternativeName>
        <fullName evidence="8">Ribonuclease III</fullName>
        <shortName evidence="8">RNase III</shortName>
    </alternativeName>
</protein>
<dbReference type="PANTHER" id="PTHR11207:SF0">
    <property type="entry name" value="RIBONUCLEASE 3"/>
    <property type="match status" value="1"/>
</dbReference>
<dbReference type="GO" id="GO:0005737">
    <property type="term" value="C:cytoplasm"/>
    <property type="evidence" value="ECO:0007669"/>
    <property type="project" value="UniProtKB-SubCell"/>
</dbReference>
<evidence type="ECO:0000313" key="12">
    <source>
        <dbReference type="Proteomes" id="UP000036520"/>
    </source>
</evidence>
<evidence type="ECO:0000256" key="2">
    <source>
        <dbReference type="ARBA" id="ARBA00010183"/>
    </source>
</evidence>
<dbReference type="GO" id="GO:0006397">
    <property type="term" value="P:mRNA processing"/>
    <property type="evidence" value="ECO:0007669"/>
    <property type="project" value="UniProtKB-UniRule"/>
</dbReference>
<dbReference type="InterPro" id="IPR000999">
    <property type="entry name" value="RNase_III_dom"/>
</dbReference>
<gene>
    <name evidence="8" type="primary">rnc</name>
    <name evidence="11" type="ORF">CA2015_0484</name>
</gene>
<dbReference type="Pfam" id="PF00035">
    <property type="entry name" value="dsrm"/>
    <property type="match status" value="1"/>
</dbReference>
<name>A0A0H4PB34_9BACT</name>
<keyword evidence="6 8" id="KW-0378">Hydrolase</keyword>
<keyword evidence="7 8" id="KW-0694">RNA-binding</keyword>
<dbReference type="PROSITE" id="PS00517">
    <property type="entry name" value="RNASE_3_1"/>
    <property type="match status" value="1"/>
</dbReference>
<dbReference type="InterPro" id="IPR036389">
    <property type="entry name" value="RNase_III_sf"/>
</dbReference>
<feature type="binding site" evidence="8">
    <location>
        <position position="135"/>
    </location>
    <ligand>
        <name>Mg(2+)</name>
        <dbReference type="ChEBI" id="CHEBI:18420"/>
    </ligand>
</feature>
<dbReference type="NCBIfam" id="TIGR02191">
    <property type="entry name" value="RNaseIII"/>
    <property type="match status" value="1"/>
</dbReference>
<dbReference type="SMART" id="SM00358">
    <property type="entry name" value="DSRM"/>
    <property type="match status" value="1"/>
</dbReference>
<feature type="domain" description="RNase III" evidence="10">
    <location>
        <begin position="14"/>
        <end position="149"/>
    </location>
</feature>
<comment type="catalytic activity">
    <reaction evidence="1 8">
        <text>Endonucleolytic cleavage to 5'-phosphomonoester.</text>
        <dbReference type="EC" id="3.1.26.3"/>
    </reaction>
</comment>
<dbReference type="SUPFAM" id="SSF69065">
    <property type="entry name" value="RNase III domain-like"/>
    <property type="match status" value="1"/>
</dbReference>
<keyword evidence="8" id="KW-0963">Cytoplasm</keyword>
<dbReference type="Gene3D" id="3.30.160.20">
    <property type="match status" value="1"/>
</dbReference>
<evidence type="ECO:0000259" key="9">
    <source>
        <dbReference type="PROSITE" id="PS50137"/>
    </source>
</evidence>
<keyword evidence="8" id="KW-0699">rRNA-binding</keyword>
<dbReference type="Pfam" id="PF14622">
    <property type="entry name" value="Ribonucleas_3_3"/>
    <property type="match status" value="1"/>
</dbReference>
<dbReference type="KEGG" id="camu:CA2015_0484"/>
<feature type="active site" evidence="8">
    <location>
        <position position="68"/>
    </location>
</feature>
<dbReference type="EMBL" id="CP012040">
    <property type="protein sequence ID" value="AKP49953.1"/>
    <property type="molecule type" value="Genomic_DNA"/>
</dbReference>
<accession>A0A0H4PB34</accession>
<keyword evidence="8" id="KW-0819">tRNA processing</keyword>
<evidence type="ECO:0000256" key="8">
    <source>
        <dbReference type="HAMAP-Rule" id="MF_00104"/>
    </source>
</evidence>
<comment type="subcellular location">
    <subcellularLocation>
        <location evidence="8">Cytoplasm</location>
    </subcellularLocation>
</comment>
<evidence type="ECO:0000313" key="11">
    <source>
        <dbReference type="EMBL" id="AKP49953.1"/>
    </source>
</evidence>
<dbReference type="PATRIC" id="fig|320787.5.peg.537"/>
<keyword evidence="8" id="KW-0479">Metal-binding</keyword>
<keyword evidence="8" id="KW-0460">Magnesium</keyword>
<dbReference type="EC" id="3.1.26.3" evidence="8"/>